<name>Q0W7H5_METAR</name>
<feature type="compositionally biased region" description="Basic and acidic residues" evidence="1">
    <location>
        <begin position="26"/>
        <end position="41"/>
    </location>
</feature>
<dbReference type="Proteomes" id="UP000000663">
    <property type="component" value="Chromosome"/>
</dbReference>
<proteinExistence type="predicted"/>
<dbReference type="EMBL" id="AM114193">
    <property type="protein sequence ID" value="CAJ35668.1"/>
    <property type="molecule type" value="Genomic_DNA"/>
</dbReference>
<feature type="region of interest" description="Disordered" evidence="1">
    <location>
        <begin position="1"/>
        <end position="42"/>
    </location>
</feature>
<dbReference type="STRING" id="351160.RCIA8"/>
<gene>
    <name evidence="2" type="ORF">RCIA8</name>
</gene>
<evidence type="ECO:0000313" key="2">
    <source>
        <dbReference type="EMBL" id="CAJ35668.1"/>
    </source>
</evidence>
<evidence type="ECO:0000313" key="3">
    <source>
        <dbReference type="Proteomes" id="UP000000663"/>
    </source>
</evidence>
<reference evidence="2 3" key="1">
    <citation type="journal article" date="2006" name="Science">
        <title>Genome of rice cluster I archaea -- the key methane producers in the rice rhizosphere.</title>
        <authorList>
            <person name="Erkel C."/>
            <person name="Kube M."/>
            <person name="Reinhardt R."/>
            <person name="Liesack W."/>
        </authorList>
    </citation>
    <scope>NUCLEOTIDE SEQUENCE [LARGE SCALE GENOMIC DNA]</scope>
    <source>
        <strain evidence="3">DSM 22066 / NBRC 105507 / MRE50</strain>
    </source>
</reference>
<accession>Q0W7H5</accession>
<evidence type="ECO:0000256" key="1">
    <source>
        <dbReference type="SAM" id="MobiDB-lite"/>
    </source>
</evidence>
<feature type="region of interest" description="Disordered" evidence="1">
    <location>
        <begin position="58"/>
        <end position="78"/>
    </location>
</feature>
<protein>
    <submittedName>
        <fullName evidence="2">Uncharacterized protein</fullName>
    </submittedName>
</protein>
<organism evidence="2 3">
    <name type="scientific">Methanocella arvoryzae (strain DSM 22066 / NBRC 105507 / MRE50)</name>
    <dbReference type="NCBI Taxonomy" id="351160"/>
    <lineage>
        <taxon>Archaea</taxon>
        <taxon>Methanobacteriati</taxon>
        <taxon>Methanobacteriota</taxon>
        <taxon>Stenosarchaea group</taxon>
        <taxon>Methanomicrobia</taxon>
        <taxon>Methanocellales</taxon>
        <taxon>Methanocellaceae</taxon>
        <taxon>Methanocella</taxon>
    </lineage>
</organism>
<dbReference type="KEGG" id="rci:RCIA8"/>
<keyword evidence="3" id="KW-1185">Reference proteome</keyword>
<dbReference type="AlphaFoldDB" id="Q0W7H5"/>
<sequence>MVSGSLSGTGADRIRPRCTRSGGVQHGDRKVAGHHIRDSGRARHPVWWQSAFAGNPAVRLKPPSFFKPESGPARRNLD</sequence>